<dbReference type="Proteomes" id="UP000242450">
    <property type="component" value="Chromosome 30"/>
</dbReference>
<name>A0A212C3R6_CEREH</name>
<dbReference type="EMBL" id="MKHE01000030">
    <property type="protein sequence ID" value="OWK00610.1"/>
    <property type="molecule type" value="Genomic_DNA"/>
</dbReference>
<evidence type="ECO:0000313" key="2">
    <source>
        <dbReference type="EMBL" id="OWK00610.1"/>
    </source>
</evidence>
<protein>
    <submittedName>
        <fullName evidence="2">Uncharacterized protein</fullName>
    </submittedName>
</protein>
<proteinExistence type="predicted"/>
<comment type="caution">
    <text evidence="2">The sequence shown here is derived from an EMBL/GenBank/DDBJ whole genome shotgun (WGS) entry which is preliminary data.</text>
</comment>
<evidence type="ECO:0000313" key="3">
    <source>
        <dbReference type="Proteomes" id="UP000242450"/>
    </source>
</evidence>
<reference evidence="2 3" key="1">
    <citation type="journal article" date="2018" name="Mol. Genet. Genomics">
        <title>The red deer Cervus elaphus genome CerEla1.0: sequencing, annotating, genes, and chromosomes.</title>
        <authorList>
            <person name="Bana N.A."/>
            <person name="Nyiri A."/>
            <person name="Nagy J."/>
            <person name="Frank K."/>
            <person name="Nagy T."/>
            <person name="Steger V."/>
            <person name="Schiller M."/>
            <person name="Lakatos P."/>
            <person name="Sugar L."/>
            <person name="Horn P."/>
            <person name="Barta E."/>
            <person name="Orosz L."/>
        </authorList>
    </citation>
    <scope>NUCLEOTIDE SEQUENCE [LARGE SCALE GENOMIC DNA]</scope>
    <source>
        <strain evidence="2">Hungarian</strain>
    </source>
</reference>
<sequence length="186" mass="20011">MQGRDERAPGLVTPRLVDGSALLPLPWNASLGSLPTRQQARDADKGLDAQLTYLRLRSDGGPGELSLQHLRSPQPAGPLTAVVAALDEGRLAPRRSRAVLPVPALPAPPGGQMVLVPRPAPAPPPPPNPEGARRAAFGQPLRPSPGGRGHRDLVPPGPRRRKLWERDRNWCNASSEWPGRSKSQRQ</sequence>
<feature type="compositionally biased region" description="Pro residues" evidence="1">
    <location>
        <begin position="118"/>
        <end position="129"/>
    </location>
</feature>
<organism evidence="2 3">
    <name type="scientific">Cervus elaphus hippelaphus</name>
    <name type="common">European red deer</name>
    <dbReference type="NCBI Taxonomy" id="46360"/>
    <lineage>
        <taxon>Eukaryota</taxon>
        <taxon>Metazoa</taxon>
        <taxon>Chordata</taxon>
        <taxon>Craniata</taxon>
        <taxon>Vertebrata</taxon>
        <taxon>Euteleostomi</taxon>
        <taxon>Mammalia</taxon>
        <taxon>Eutheria</taxon>
        <taxon>Laurasiatheria</taxon>
        <taxon>Artiodactyla</taxon>
        <taxon>Ruminantia</taxon>
        <taxon>Pecora</taxon>
        <taxon>Cervidae</taxon>
        <taxon>Cervinae</taxon>
        <taxon>Cervus</taxon>
    </lineage>
</organism>
<gene>
    <name evidence="2" type="ORF">Celaphus_00016495</name>
</gene>
<accession>A0A212C3R6</accession>
<keyword evidence="3" id="KW-1185">Reference proteome</keyword>
<dbReference type="AlphaFoldDB" id="A0A212C3R6"/>
<feature type="region of interest" description="Disordered" evidence="1">
    <location>
        <begin position="101"/>
        <end position="186"/>
    </location>
</feature>
<evidence type="ECO:0000256" key="1">
    <source>
        <dbReference type="SAM" id="MobiDB-lite"/>
    </source>
</evidence>